<evidence type="ECO:0000256" key="3">
    <source>
        <dbReference type="ARBA" id="ARBA00022741"/>
    </source>
</evidence>
<dbReference type="Proteomes" id="UP000077339">
    <property type="component" value="Unassembled WGS sequence"/>
</dbReference>
<dbReference type="GO" id="GO:0005524">
    <property type="term" value="F:ATP binding"/>
    <property type="evidence" value="ECO:0007669"/>
    <property type="project" value="UniProtKB-KW"/>
</dbReference>
<dbReference type="InterPro" id="IPR003439">
    <property type="entry name" value="ABC_transporter-like_ATP-bd"/>
</dbReference>
<keyword evidence="7" id="KW-1185">Reference proteome</keyword>
<evidence type="ECO:0000259" key="5">
    <source>
        <dbReference type="PROSITE" id="PS50893"/>
    </source>
</evidence>
<dbReference type="PROSITE" id="PS00211">
    <property type="entry name" value="ABC_TRANSPORTER_1"/>
    <property type="match status" value="1"/>
</dbReference>
<keyword evidence="3" id="KW-0547">Nucleotide-binding</keyword>
<dbReference type="SMART" id="SM00382">
    <property type="entry name" value="AAA"/>
    <property type="match status" value="2"/>
</dbReference>
<name>A0A176JZH6_9BACT</name>
<keyword evidence="1" id="KW-0813">Transport</keyword>
<evidence type="ECO:0000313" key="6">
    <source>
        <dbReference type="EMBL" id="OAA29493.1"/>
    </source>
</evidence>
<sequence>MKNITKIYGHHKALDKVSFDLFEGEVHCLVGENGAGKSTLIKVLSGAITPDEGELIIGDTKVKSLTPKQSMELGISTIYQDAELVESLTVSDNVFLGYEKSKGFPFMIDKKYQEKQVREIIEALKMKMPVNVLVEDLSTSQKQMLQIVKALYSDSKILIMDEPTSSLGIDETQALMEIIANLRKRGIGIIYISHYLEEIFKIGDRVTVLKDGLNMGTYNISEITVDEIIRKMVGRDAALFYKKTPIEKGETVFEVRNFTKTNMVKNVSFSVRKGEIFGFGGLVGSGRSELVSLIFGAEKPDSGEIYLNGKRLIVKSPEDAIKKGIALITEDRKKLGMLTGRNIVENTSLVHTENFSGMLLNHNEERELTYKMVKDLSIAVQSESQKIEELSGGNQQKVIIGRWLLDNYEVYIFDEPTKGVDIGAKEQIYQLMTQLAENGKCIIMISSDMPELISLSDRIGVMRNGELVEILDNEGISEEELIKHFIGV</sequence>
<dbReference type="AlphaFoldDB" id="A0A176JZH6"/>
<dbReference type="Pfam" id="PF00005">
    <property type="entry name" value="ABC_tran"/>
    <property type="match status" value="2"/>
</dbReference>
<keyword evidence="2" id="KW-0677">Repeat</keyword>
<dbReference type="STRING" id="1453497.AT15_02125"/>
<dbReference type="PATRIC" id="fig|1453497.3.peg.423"/>
<dbReference type="CDD" id="cd03215">
    <property type="entry name" value="ABC_Carb_Monos_II"/>
    <property type="match status" value="1"/>
</dbReference>
<feature type="domain" description="ABC transporter" evidence="5">
    <location>
        <begin position="1"/>
        <end position="236"/>
    </location>
</feature>
<dbReference type="InterPro" id="IPR003593">
    <property type="entry name" value="AAA+_ATPase"/>
</dbReference>
<dbReference type="GO" id="GO:0016887">
    <property type="term" value="F:ATP hydrolysis activity"/>
    <property type="evidence" value="ECO:0007669"/>
    <property type="project" value="InterPro"/>
</dbReference>
<evidence type="ECO:0000256" key="2">
    <source>
        <dbReference type="ARBA" id="ARBA00022737"/>
    </source>
</evidence>
<dbReference type="InterPro" id="IPR050107">
    <property type="entry name" value="ABC_carbohydrate_import_ATPase"/>
</dbReference>
<dbReference type="Gene3D" id="3.40.50.300">
    <property type="entry name" value="P-loop containing nucleotide triphosphate hydrolases"/>
    <property type="match status" value="2"/>
</dbReference>
<dbReference type="PROSITE" id="PS50893">
    <property type="entry name" value="ABC_TRANSPORTER_2"/>
    <property type="match status" value="2"/>
</dbReference>
<gene>
    <name evidence="6" type="ORF">AT15_02125</name>
</gene>
<keyword evidence="4 6" id="KW-0067">ATP-binding</keyword>
<dbReference type="PANTHER" id="PTHR43790:SF9">
    <property type="entry name" value="GALACTOFURANOSE TRANSPORTER ATP-BINDING PROTEIN YTFR"/>
    <property type="match status" value="1"/>
</dbReference>
<organism evidence="6 7">
    <name type="scientific">Kosmotoga arenicorallina S304</name>
    <dbReference type="NCBI Taxonomy" id="1453497"/>
    <lineage>
        <taxon>Bacteria</taxon>
        <taxon>Thermotogati</taxon>
        <taxon>Thermotogota</taxon>
        <taxon>Thermotogae</taxon>
        <taxon>Kosmotogales</taxon>
        <taxon>Kosmotogaceae</taxon>
        <taxon>Kosmotoga</taxon>
    </lineage>
</organism>
<reference evidence="6 7" key="1">
    <citation type="submission" date="2014-02" db="EMBL/GenBank/DDBJ databases">
        <title>Kosmotoga genome sequencing.</title>
        <authorList>
            <person name="Pollo S.M."/>
            <person name="Charchuk R."/>
            <person name="Nesbo C.L."/>
        </authorList>
    </citation>
    <scope>NUCLEOTIDE SEQUENCE [LARGE SCALE GENOMIC DNA]</scope>
    <source>
        <strain evidence="6 7">S304</strain>
    </source>
</reference>
<dbReference type="InterPro" id="IPR017871">
    <property type="entry name" value="ABC_transporter-like_CS"/>
</dbReference>
<evidence type="ECO:0000256" key="4">
    <source>
        <dbReference type="ARBA" id="ARBA00022840"/>
    </source>
</evidence>
<dbReference type="SUPFAM" id="SSF52540">
    <property type="entry name" value="P-loop containing nucleoside triphosphate hydrolases"/>
    <property type="match status" value="2"/>
</dbReference>
<dbReference type="EMBL" id="JFHK01000018">
    <property type="protein sequence ID" value="OAA29493.1"/>
    <property type="molecule type" value="Genomic_DNA"/>
</dbReference>
<dbReference type="CDD" id="cd03216">
    <property type="entry name" value="ABC_Carb_Monos_I"/>
    <property type="match status" value="1"/>
</dbReference>
<dbReference type="InterPro" id="IPR027417">
    <property type="entry name" value="P-loop_NTPase"/>
</dbReference>
<evidence type="ECO:0000256" key="1">
    <source>
        <dbReference type="ARBA" id="ARBA00022448"/>
    </source>
</evidence>
<feature type="domain" description="ABC transporter" evidence="5">
    <location>
        <begin position="247"/>
        <end position="486"/>
    </location>
</feature>
<accession>A0A176JZH6</accession>
<evidence type="ECO:0000313" key="7">
    <source>
        <dbReference type="Proteomes" id="UP000077339"/>
    </source>
</evidence>
<dbReference type="PANTHER" id="PTHR43790">
    <property type="entry name" value="CARBOHYDRATE TRANSPORT ATP-BINDING PROTEIN MG119-RELATED"/>
    <property type="match status" value="1"/>
</dbReference>
<protein>
    <submittedName>
        <fullName evidence="6">Sugar ABC transporter ATP-binding protein</fullName>
    </submittedName>
</protein>
<comment type="caution">
    <text evidence="6">The sequence shown here is derived from an EMBL/GenBank/DDBJ whole genome shotgun (WGS) entry which is preliminary data.</text>
</comment>
<proteinExistence type="predicted"/>